<dbReference type="Pfam" id="PF07228">
    <property type="entry name" value="SpoIIE"/>
    <property type="match status" value="1"/>
</dbReference>
<accession>A0A6P6VTB4</accession>
<dbReference type="InterPro" id="IPR039123">
    <property type="entry name" value="PPTC7"/>
</dbReference>
<dbReference type="RefSeq" id="XP_027106304.1">
    <property type="nucleotide sequence ID" value="XM_027250503.2"/>
</dbReference>
<keyword evidence="1" id="KW-0464">Manganese</keyword>
<comment type="catalytic activity">
    <reaction evidence="1">
        <text>O-phospho-L-threonyl-[protein] + H2O = L-threonyl-[protein] + phosphate</text>
        <dbReference type="Rhea" id="RHEA:47004"/>
        <dbReference type="Rhea" id="RHEA-COMP:11060"/>
        <dbReference type="Rhea" id="RHEA-COMP:11605"/>
        <dbReference type="ChEBI" id="CHEBI:15377"/>
        <dbReference type="ChEBI" id="CHEBI:30013"/>
        <dbReference type="ChEBI" id="CHEBI:43474"/>
        <dbReference type="ChEBI" id="CHEBI:61977"/>
        <dbReference type="EC" id="3.1.3.16"/>
    </reaction>
</comment>
<dbReference type="SMART" id="SM00332">
    <property type="entry name" value="PP2Cc"/>
    <property type="match status" value="1"/>
</dbReference>
<dbReference type="InterPro" id="IPR036457">
    <property type="entry name" value="PPM-type-like_dom_sf"/>
</dbReference>
<comment type="similarity">
    <text evidence="1">Belongs to the PP2C family.</text>
</comment>
<evidence type="ECO:0000256" key="1">
    <source>
        <dbReference type="RuleBase" id="RU366020"/>
    </source>
</evidence>
<dbReference type="GO" id="GO:0004722">
    <property type="term" value="F:protein serine/threonine phosphatase activity"/>
    <property type="evidence" value="ECO:0007669"/>
    <property type="project" value="UniProtKB-EC"/>
</dbReference>
<organism evidence="4 5">
    <name type="scientific">Coffea arabica</name>
    <name type="common">Arabian coffee</name>
    <dbReference type="NCBI Taxonomy" id="13443"/>
    <lineage>
        <taxon>Eukaryota</taxon>
        <taxon>Viridiplantae</taxon>
        <taxon>Streptophyta</taxon>
        <taxon>Embryophyta</taxon>
        <taxon>Tracheophyta</taxon>
        <taxon>Spermatophyta</taxon>
        <taxon>Magnoliopsida</taxon>
        <taxon>eudicotyledons</taxon>
        <taxon>Gunneridae</taxon>
        <taxon>Pentapetalae</taxon>
        <taxon>asterids</taxon>
        <taxon>lamiids</taxon>
        <taxon>Gentianales</taxon>
        <taxon>Rubiaceae</taxon>
        <taxon>Ixoroideae</taxon>
        <taxon>Gardenieae complex</taxon>
        <taxon>Bertiereae - Coffeeae clade</taxon>
        <taxon>Coffeeae</taxon>
        <taxon>Coffea</taxon>
    </lineage>
</organism>
<dbReference type="PROSITE" id="PS51746">
    <property type="entry name" value="PPM_2"/>
    <property type="match status" value="1"/>
</dbReference>
<feature type="compositionally biased region" description="Low complexity" evidence="2">
    <location>
        <begin position="155"/>
        <end position="169"/>
    </location>
</feature>
<dbReference type="PANTHER" id="PTHR12320">
    <property type="entry name" value="PROTEIN PHOSPHATASE 2C"/>
    <property type="match status" value="1"/>
</dbReference>
<dbReference type="OrthoDB" id="60843at2759"/>
<dbReference type="InterPro" id="IPR001932">
    <property type="entry name" value="PPM-type_phosphatase-like_dom"/>
</dbReference>
<dbReference type="GO" id="GO:0009507">
    <property type="term" value="C:chloroplast"/>
    <property type="evidence" value="ECO:0007669"/>
    <property type="project" value="TreeGrafter"/>
</dbReference>
<dbReference type="PANTHER" id="PTHR12320:SF1">
    <property type="entry name" value="PROTEIN PHOSPHATASE PTC7 HOMOLOG"/>
    <property type="match status" value="1"/>
</dbReference>
<comment type="cofactor">
    <cofactor evidence="1">
        <name>Mn(2+)</name>
        <dbReference type="ChEBI" id="CHEBI:29035"/>
    </cofactor>
</comment>
<dbReference type="Gene3D" id="3.60.40.10">
    <property type="entry name" value="PPM-type phosphatase domain"/>
    <property type="match status" value="2"/>
</dbReference>
<dbReference type="SMART" id="SM00331">
    <property type="entry name" value="PP2C_SIG"/>
    <property type="match status" value="1"/>
</dbReference>
<dbReference type="GeneID" id="113726670"/>
<dbReference type="EC" id="3.1.3.16" evidence="1"/>
<dbReference type="AlphaFoldDB" id="A0A6P6VTB4"/>
<dbReference type="GO" id="GO:0046872">
    <property type="term" value="F:metal ion binding"/>
    <property type="evidence" value="ECO:0007669"/>
    <property type="project" value="UniProtKB-UniRule"/>
</dbReference>
<keyword evidence="1" id="KW-0479">Metal-binding</keyword>
<feature type="region of interest" description="Disordered" evidence="2">
    <location>
        <begin position="610"/>
        <end position="634"/>
    </location>
</feature>
<keyword evidence="1" id="KW-0460">Magnesium</keyword>
<evidence type="ECO:0000313" key="5">
    <source>
        <dbReference type="RefSeq" id="XP_027106304.1"/>
    </source>
</evidence>
<feature type="region of interest" description="Disordered" evidence="2">
    <location>
        <begin position="153"/>
        <end position="177"/>
    </location>
</feature>
<dbReference type="Proteomes" id="UP001652660">
    <property type="component" value="Chromosome 2c"/>
</dbReference>
<protein>
    <recommendedName>
        <fullName evidence="1">Protein phosphatase</fullName>
        <ecNumber evidence="1">3.1.3.16</ecNumber>
    </recommendedName>
</protein>
<keyword evidence="1" id="KW-0378">Hydrolase</keyword>
<comment type="catalytic activity">
    <reaction evidence="1">
        <text>O-phospho-L-seryl-[protein] + H2O = L-seryl-[protein] + phosphate</text>
        <dbReference type="Rhea" id="RHEA:20629"/>
        <dbReference type="Rhea" id="RHEA-COMP:9863"/>
        <dbReference type="Rhea" id="RHEA-COMP:11604"/>
        <dbReference type="ChEBI" id="CHEBI:15377"/>
        <dbReference type="ChEBI" id="CHEBI:29999"/>
        <dbReference type="ChEBI" id="CHEBI:43474"/>
        <dbReference type="ChEBI" id="CHEBI:83421"/>
        <dbReference type="EC" id="3.1.3.16"/>
    </reaction>
</comment>
<evidence type="ECO:0000259" key="3">
    <source>
        <dbReference type="PROSITE" id="PS51746"/>
    </source>
</evidence>
<keyword evidence="4" id="KW-1185">Reference proteome</keyword>
<gene>
    <name evidence="5" type="primary">LOC113726670</name>
</gene>
<sequence>MMADCLCSILNSRAITSLSLLIPRCPPQNPFISLPALSFANPRVPRRRKEKQLLFCISNNESSSSISSSSKIDIISTREHSDGSIVFQFGDPREAMKDDELKQSSLSNKGGESDGQVESRVVKVLDGDHERKVIVKKMEREVRVHSSNLVADSGTSGVVSTNEESSTSSFLEGPSKSSEKLNAEVPVSGLSVEKVWNVSSSELNANTLIDADDTLSTVSVLEKRSKKGSGETSEVLLDGKGDNEVLQQLVSVKPESPTEVTDTVHQESDSESVELLDLPGDSESHSLESGINNIIMDDSSDNDTIEVMPVSPQTDAEPTLDEEAGCIAVDTFGEEDTSIQISEIKSDQSIVLSEAGIGLDKLQRSDNSERSSLEIIQLESPEVPVDGEEIPIAEIVLSSAAALLPHPAKLLTGGEDAYFISGRYWLGIADGVGRWSDRGIDAGVYARELMENCEKIVSEGNGSITIGRGRRRVRVRATPEEVLSLSVAESQSPGSSTVLVAHFDGQALHVVNIGDSGFLILRNGVVFERSHRMTYKFNFPYQIQRGHDPSELLEEYEIELEEGDVIIIATDGLFDNLYEQEIVSIVSASLSAGRRPKRIAEMLAAGAQEVGRSSTERSPFTDAARAAGDPTRKGGKLDDVTVIVSLVRKEYSSHGHVLRS</sequence>
<feature type="domain" description="PPM-type phosphatase" evidence="3">
    <location>
        <begin position="398"/>
        <end position="647"/>
    </location>
</feature>
<dbReference type="SUPFAM" id="SSF81606">
    <property type="entry name" value="PP2C-like"/>
    <property type="match status" value="1"/>
</dbReference>
<reference evidence="4" key="1">
    <citation type="journal article" date="2025" name="Foods">
        <title>Unveiling the Microbial Signatures of Arabica Coffee Cherries: Insights into Ripeness Specific Diversity, Functional Traits, and Implications for Quality and Safety.</title>
        <authorList>
            <consortium name="RefSeq"/>
            <person name="Tenea G.N."/>
            <person name="Cifuentes V."/>
            <person name="Reyes P."/>
            <person name="Cevallos-Vallejos M."/>
        </authorList>
    </citation>
    <scope>NUCLEOTIDE SEQUENCE [LARGE SCALE GENOMIC DNA]</scope>
</reference>
<evidence type="ECO:0000313" key="4">
    <source>
        <dbReference type="Proteomes" id="UP001652660"/>
    </source>
</evidence>
<keyword evidence="1" id="KW-0904">Protein phosphatase</keyword>
<comment type="cofactor">
    <cofactor evidence="1">
        <name>Mg(2+)</name>
        <dbReference type="ChEBI" id="CHEBI:18420"/>
    </cofactor>
</comment>
<evidence type="ECO:0000256" key="2">
    <source>
        <dbReference type="SAM" id="MobiDB-lite"/>
    </source>
</evidence>
<reference evidence="5" key="2">
    <citation type="submission" date="2025-08" db="UniProtKB">
        <authorList>
            <consortium name="RefSeq"/>
        </authorList>
    </citation>
    <scope>IDENTIFICATION</scope>
    <source>
        <tissue evidence="5">Leaves</tissue>
    </source>
</reference>
<name>A0A6P6VTB4_COFAR</name>
<proteinExistence type="inferred from homology"/>